<evidence type="ECO:0000313" key="1">
    <source>
        <dbReference type="EMBL" id="CAD8330355.1"/>
    </source>
</evidence>
<name>A0A7R9WQ40_9STRA</name>
<protein>
    <submittedName>
        <fullName evidence="1">Uncharacterized protein</fullName>
    </submittedName>
</protein>
<organism evidence="1">
    <name type="scientific">Craspedostauros australis</name>
    <dbReference type="NCBI Taxonomy" id="1486917"/>
    <lineage>
        <taxon>Eukaryota</taxon>
        <taxon>Sar</taxon>
        <taxon>Stramenopiles</taxon>
        <taxon>Ochrophyta</taxon>
        <taxon>Bacillariophyta</taxon>
        <taxon>Bacillariophyceae</taxon>
        <taxon>Bacillariophycidae</taxon>
        <taxon>Naviculales</taxon>
        <taxon>Naviculaceae</taxon>
        <taxon>Craspedostauros</taxon>
    </lineage>
</organism>
<proteinExistence type="predicted"/>
<dbReference type="AlphaFoldDB" id="A0A7R9WQ40"/>
<sequence>MQRSIALSSVRCMLALYSTLVLRITKFCRFGVGIFMAPRNSLRYSDRALARVAAVAGILWSYLFPCDDMAQCSVKCGTLLSPACVIRPIYSLDRYVLLAILGCT</sequence>
<reference evidence="1" key="1">
    <citation type="submission" date="2021-01" db="EMBL/GenBank/DDBJ databases">
        <authorList>
            <person name="Corre E."/>
            <person name="Pelletier E."/>
            <person name="Niang G."/>
            <person name="Scheremetjew M."/>
            <person name="Finn R."/>
            <person name="Kale V."/>
            <person name="Holt S."/>
            <person name="Cochrane G."/>
            <person name="Meng A."/>
            <person name="Brown T."/>
            <person name="Cohen L."/>
        </authorList>
    </citation>
    <scope>NUCLEOTIDE SEQUENCE</scope>
    <source>
        <strain evidence="1">CCMP3328</strain>
    </source>
</reference>
<accession>A0A7R9WQ40</accession>
<dbReference type="EMBL" id="HBEF01003921">
    <property type="protein sequence ID" value="CAD8330355.1"/>
    <property type="molecule type" value="Transcribed_RNA"/>
</dbReference>
<gene>
    <name evidence="1" type="ORF">CAUS1442_LOCUS2453</name>
</gene>